<dbReference type="EMBL" id="OIVN01005890">
    <property type="protein sequence ID" value="SPD24417.1"/>
    <property type="molecule type" value="Genomic_DNA"/>
</dbReference>
<dbReference type="AlphaFoldDB" id="A0A2N9IF24"/>
<feature type="region of interest" description="Disordered" evidence="1">
    <location>
        <begin position="116"/>
        <end position="141"/>
    </location>
</feature>
<reference evidence="2" key="1">
    <citation type="submission" date="2018-02" db="EMBL/GenBank/DDBJ databases">
        <authorList>
            <person name="Cohen D.B."/>
            <person name="Kent A.D."/>
        </authorList>
    </citation>
    <scope>NUCLEOTIDE SEQUENCE</scope>
</reference>
<proteinExistence type="predicted"/>
<sequence length="232" mass="25930">MPWEQQESVVQKAMETLKESHVGEHTTVRNDGVGPSNTDHMSSSQCQLQFQIERTEWEALARHMQQLENELSCVKGMLATVMEFGSLSKVVKKGRPAKKQPKAAMVDLKSLSSKAIKRGKPAKKQPKAGMVDLANSPSKGPMVDLVSSSTKRAHLLRGVNNDDVAISNDTYEIMGRDVSLLLGDHDREGNSSWLSTAQKPMEQLCIQNLEHQDVNTWLLEHKQDVPKQVRYT</sequence>
<organism evidence="2">
    <name type="scientific">Fagus sylvatica</name>
    <name type="common">Beechnut</name>
    <dbReference type="NCBI Taxonomy" id="28930"/>
    <lineage>
        <taxon>Eukaryota</taxon>
        <taxon>Viridiplantae</taxon>
        <taxon>Streptophyta</taxon>
        <taxon>Embryophyta</taxon>
        <taxon>Tracheophyta</taxon>
        <taxon>Spermatophyta</taxon>
        <taxon>Magnoliopsida</taxon>
        <taxon>eudicotyledons</taxon>
        <taxon>Gunneridae</taxon>
        <taxon>Pentapetalae</taxon>
        <taxon>rosids</taxon>
        <taxon>fabids</taxon>
        <taxon>Fagales</taxon>
        <taxon>Fagaceae</taxon>
        <taxon>Fagus</taxon>
    </lineage>
</organism>
<protein>
    <submittedName>
        <fullName evidence="2">Uncharacterized protein</fullName>
    </submittedName>
</protein>
<feature type="region of interest" description="Disordered" evidence="1">
    <location>
        <begin position="23"/>
        <end position="42"/>
    </location>
</feature>
<gene>
    <name evidence="2" type="ORF">FSB_LOCUS52299</name>
</gene>
<name>A0A2N9IF24_FAGSY</name>
<evidence type="ECO:0000256" key="1">
    <source>
        <dbReference type="SAM" id="MobiDB-lite"/>
    </source>
</evidence>
<accession>A0A2N9IF24</accession>
<feature type="compositionally biased region" description="Basic residues" evidence="1">
    <location>
        <begin position="116"/>
        <end position="126"/>
    </location>
</feature>
<evidence type="ECO:0000313" key="2">
    <source>
        <dbReference type="EMBL" id="SPD24417.1"/>
    </source>
</evidence>